<organism evidence="1 2">
    <name type="scientific">Egicoccus halophilus</name>
    <dbReference type="NCBI Taxonomy" id="1670830"/>
    <lineage>
        <taxon>Bacteria</taxon>
        <taxon>Bacillati</taxon>
        <taxon>Actinomycetota</taxon>
        <taxon>Nitriliruptoria</taxon>
        <taxon>Egicoccales</taxon>
        <taxon>Egicoccaceae</taxon>
        <taxon>Egicoccus</taxon>
    </lineage>
</organism>
<evidence type="ECO:0008006" key="3">
    <source>
        <dbReference type="Google" id="ProtNLM"/>
    </source>
</evidence>
<reference evidence="1" key="2">
    <citation type="submission" date="2020-09" db="EMBL/GenBank/DDBJ databases">
        <authorList>
            <person name="Sun Q."/>
            <person name="Zhou Y."/>
        </authorList>
    </citation>
    <scope>NUCLEOTIDE SEQUENCE</scope>
    <source>
        <strain evidence="1">CGMCC 1.14988</strain>
    </source>
</reference>
<sequence>MLLAGCDNGPQVVDATAAAAGGTVAGCEERVFDDLGPPTHLEAASAPPATELYAQRPATSGPHLDSWLAVGVYDGPVDERAVVHNLEHGGIVAWYDPAAIAAEDLTALQDWAEQRNRAGLGNRAGGGVLVAPFEDAPLSAPLALRAWHVGADCERFDAAFADAFLLEHFGDRGSAPEGNLAPEVARVLRAVER</sequence>
<dbReference type="InterPro" id="IPR021454">
    <property type="entry name" value="DUF3105"/>
</dbReference>
<comment type="caution">
    <text evidence="1">The sequence shown here is derived from an EMBL/GenBank/DDBJ whole genome shotgun (WGS) entry which is preliminary data.</text>
</comment>
<protein>
    <recommendedName>
        <fullName evidence="3">DUF3105 domain-containing protein</fullName>
    </recommendedName>
</protein>
<name>A0A8J3A8B0_9ACTN</name>
<dbReference type="EMBL" id="BMHA01000002">
    <property type="protein sequence ID" value="GGI04228.1"/>
    <property type="molecule type" value="Genomic_DNA"/>
</dbReference>
<dbReference type="Proteomes" id="UP000650511">
    <property type="component" value="Unassembled WGS sequence"/>
</dbReference>
<proteinExistence type="predicted"/>
<gene>
    <name evidence="1" type="ORF">GCM10011354_08060</name>
</gene>
<evidence type="ECO:0000313" key="2">
    <source>
        <dbReference type="Proteomes" id="UP000650511"/>
    </source>
</evidence>
<reference evidence="1" key="1">
    <citation type="journal article" date="2014" name="Int. J. Syst. Evol. Microbiol.">
        <title>Complete genome sequence of Corynebacterium casei LMG S-19264T (=DSM 44701T), isolated from a smear-ripened cheese.</title>
        <authorList>
            <consortium name="US DOE Joint Genome Institute (JGI-PGF)"/>
            <person name="Walter F."/>
            <person name="Albersmeier A."/>
            <person name="Kalinowski J."/>
            <person name="Ruckert C."/>
        </authorList>
    </citation>
    <scope>NUCLEOTIDE SEQUENCE</scope>
    <source>
        <strain evidence="1">CGMCC 1.14988</strain>
    </source>
</reference>
<accession>A0A8J3A8B0</accession>
<evidence type="ECO:0000313" key="1">
    <source>
        <dbReference type="EMBL" id="GGI04228.1"/>
    </source>
</evidence>
<keyword evidence="2" id="KW-1185">Reference proteome</keyword>
<dbReference type="AlphaFoldDB" id="A0A8J3A8B0"/>
<dbReference type="Pfam" id="PF11303">
    <property type="entry name" value="DUF3105"/>
    <property type="match status" value="1"/>
</dbReference>